<dbReference type="InterPro" id="IPR018060">
    <property type="entry name" value="HTH_AraC"/>
</dbReference>
<dbReference type="SMART" id="SM00342">
    <property type="entry name" value="HTH_ARAC"/>
    <property type="match status" value="1"/>
</dbReference>
<dbReference type="PROSITE" id="PS01124">
    <property type="entry name" value="HTH_ARAC_FAMILY_2"/>
    <property type="match status" value="1"/>
</dbReference>
<proteinExistence type="predicted"/>
<dbReference type="GO" id="GO:0003700">
    <property type="term" value="F:DNA-binding transcription factor activity"/>
    <property type="evidence" value="ECO:0007669"/>
    <property type="project" value="InterPro"/>
</dbReference>
<keyword evidence="2" id="KW-0238">DNA-binding</keyword>
<reference evidence="6" key="1">
    <citation type="submission" date="2016-04" db="EMBL/GenBank/DDBJ databases">
        <authorList>
            <person name="Chen L."/>
            <person name="Zhuang W."/>
            <person name="Wang G."/>
        </authorList>
    </citation>
    <scope>NUCLEOTIDE SEQUENCE [LARGE SCALE GENOMIC DNA]</scope>
    <source>
        <strain evidence="6">208</strain>
    </source>
</reference>
<dbReference type="STRING" id="550983.A4R26_29575"/>
<evidence type="ECO:0000256" key="1">
    <source>
        <dbReference type="ARBA" id="ARBA00023015"/>
    </source>
</evidence>
<keyword evidence="3" id="KW-0804">Transcription</keyword>
<dbReference type="PANTHER" id="PTHR43280:SF28">
    <property type="entry name" value="HTH-TYPE TRANSCRIPTIONAL ACTIVATOR RHAS"/>
    <property type="match status" value="1"/>
</dbReference>
<dbReference type="EMBL" id="LWBP01000218">
    <property type="protein sequence ID" value="OQP51232.1"/>
    <property type="molecule type" value="Genomic_DNA"/>
</dbReference>
<comment type="caution">
    <text evidence="5">The sequence shown here is derived from an EMBL/GenBank/DDBJ whole genome shotgun (WGS) entry which is preliminary data.</text>
</comment>
<dbReference type="GO" id="GO:0043565">
    <property type="term" value="F:sequence-specific DNA binding"/>
    <property type="evidence" value="ECO:0007669"/>
    <property type="project" value="InterPro"/>
</dbReference>
<sequence length="123" mass="14530">MQLKNEDLATALEIKQFLEKNYCEHYDYDYLVSKFGMNKFKLKLAFKAVSFHNVHSYITRLRVERAKDLLENTDGTIGFIAEKVGLDKSNFNIQFKKLTGKTPSEWRKNTSRTSYSNMSWQRM</sequence>
<evidence type="ECO:0000256" key="2">
    <source>
        <dbReference type="ARBA" id="ARBA00023125"/>
    </source>
</evidence>
<dbReference type="InterPro" id="IPR018062">
    <property type="entry name" value="HTH_AraC-typ_CS"/>
</dbReference>
<evidence type="ECO:0000313" key="5">
    <source>
        <dbReference type="EMBL" id="OQP51232.1"/>
    </source>
</evidence>
<dbReference type="OrthoDB" id="9772607at2"/>
<keyword evidence="1" id="KW-0805">Transcription regulation</keyword>
<evidence type="ECO:0000259" key="4">
    <source>
        <dbReference type="PROSITE" id="PS01124"/>
    </source>
</evidence>
<dbReference type="Gene3D" id="1.10.10.60">
    <property type="entry name" value="Homeodomain-like"/>
    <property type="match status" value="1"/>
</dbReference>
<dbReference type="PANTHER" id="PTHR43280">
    <property type="entry name" value="ARAC-FAMILY TRANSCRIPTIONAL REGULATOR"/>
    <property type="match status" value="1"/>
</dbReference>
<dbReference type="PROSITE" id="PS00041">
    <property type="entry name" value="HTH_ARAC_FAMILY_1"/>
    <property type="match status" value="1"/>
</dbReference>
<name>A0A1V9EYQ1_9BACT</name>
<dbReference type="Pfam" id="PF12833">
    <property type="entry name" value="HTH_18"/>
    <property type="match status" value="1"/>
</dbReference>
<organism evidence="5 6">
    <name type="scientific">Niastella populi</name>
    <dbReference type="NCBI Taxonomy" id="550983"/>
    <lineage>
        <taxon>Bacteria</taxon>
        <taxon>Pseudomonadati</taxon>
        <taxon>Bacteroidota</taxon>
        <taxon>Chitinophagia</taxon>
        <taxon>Chitinophagales</taxon>
        <taxon>Chitinophagaceae</taxon>
        <taxon>Niastella</taxon>
    </lineage>
</organism>
<dbReference type="Proteomes" id="UP000192276">
    <property type="component" value="Unassembled WGS sequence"/>
</dbReference>
<evidence type="ECO:0000256" key="3">
    <source>
        <dbReference type="ARBA" id="ARBA00023163"/>
    </source>
</evidence>
<evidence type="ECO:0000313" key="6">
    <source>
        <dbReference type="Proteomes" id="UP000192276"/>
    </source>
</evidence>
<feature type="domain" description="HTH araC/xylS-type" evidence="4">
    <location>
        <begin position="12"/>
        <end position="109"/>
    </location>
</feature>
<keyword evidence="6" id="KW-1185">Reference proteome</keyword>
<accession>A0A1V9EYQ1</accession>
<protein>
    <recommendedName>
        <fullName evidence="4">HTH araC/xylS-type domain-containing protein</fullName>
    </recommendedName>
</protein>
<dbReference type="RefSeq" id="WP_081169933.1">
    <property type="nucleotide sequence ID" value="NZ_LWBP01000218.1"/>
</dbReference>
<dbReference type="AlphaFoldDB" id="A0A1V9EYQ1"/>
<dbReference type="SUPFAM" id="SSF46689">
    <property type="entry name" value="Homeodomain-like"/>
    <property type="match status" value="1"/>
</dbReference>
<dbReference type="InterPro" id="IPR009057">
    <property type="entry name" value="Homeodomain-like_sf"/>
</dbReference>
<gene>
    <name evidence="5" type="ORF">A4R26_29575</name>
</gene>